<keyword evidence="1" id="KW-1133">Transmembrane helix</keyword>
<organism evidence="2 3">
    <name type="scientific">Laceyella tengchongensis</name>
    <dbReference type="NCBI Taxonomy" id="574699"/>
    <lineage>
        <taxon>Bacteria</taxon>
        <taxon>Bacillati</taxon>
        <taxon>Bacillota</taxon>
        <taxon>Bacilli</taxon>
        <taxon>Bacillales</taxon>
        <taxon>Thermoactinomycetaceae</taxon>
        <taxon>Laceyella</taxon>
    </lineage>
</organism>
<gene>
    <name evidence="2" type="ORF">SAMN06265361_10343</name>
</gene>
<name>A0AA45WNA5_9BACL</name>
<proteinExistence type="predicted"/>
<feature type="transmembrane region" description="Helical" evidence="1">
    <location>
        <begin position="33"/>
        <end position="53"/>
    </location>
</feature>
<evidence type="ECO:0000256" key="1">
    <source>
        <dbReference type="SAM" id="Phobius"/>
    </source>
</evidence>
<keyword evidence="1" id="KW-0472">Membrane</keyword>
<accession>A0AA45WNA5</accession>
<keyword evidence="3" id="KW-1185">Reference proteome</keyword>
<dbReference type="Proteomes" id="UP001157946">
    <property type="component" value="Unassembled WGS sequence"/>
</dbReference>
<dbReference type="AlphaFoldDB" id="A0AA45WNA5"/>
<dbReference type="RefSeq" id="WP_284724178.1">
    <property type="nucleotide sequence ID" value="NZ_FXTU01000003.1"/>
</dbReference>
<keyword evidence="1" id="KW-0812">Transmembrane</keyword>
<dbReference type="InterPro" id="IPR020509">
    <property type="entry name" value="Uncharacterised_YnzE"/>
</dbReference>
<comment type="caution">
    <text evidence="2">The sequence shown here is derived from an EMBL/GenBank/DDBJ whole genome shotgun (WGS) entry which is preliminary data.</text>
</comment>
<feature type="transmembrane region" description="Helical" evidence="1">
    <location>
        <begin position="65"/>
        <end position="83"/>
    </location>
</feature>
<protein>
    <submittedName>
        <fullName evidence="2">Uncharacterized protein</fullName>
    </submittedName>
</protein>
<dbReference type="Pfam" id="PF17329">
    <property type="entry name" value="DUF5367"/>
    <property type="match status" value="1"/>
</dbReference>
<feature type="transmembrane region" description="Helical" evidence="1">
    <location>
        <begin position="95"/>
        <end position="115"/>
    </location>
</feature>
<dbReference type="EMBL" id="FXTU01000003">
    <property type="protein sequence ID" value="SMP16917.1"/>
    <property type="molecule type" value="Genomic_DNA"/>
</dbReference>
<sequence length="123" mass="13664">MVYFPLFGTSLWLIATLIFRAFGTNLLDVERPIVLVALFAAVPIMAIPLLPALKRIPVDKRLPGTVLIALPGMLLDIFSLIFHESVFPALDPQQITLLAAWLLWAYGIIISCGFIKKQFTPKS</sequence>
<evidence type="ECO:0000313" key="2">
    <source>
        <dbReference type="EMBL" id="SMP16917.1"/>
    </source>
</evidence>
<evidence type="ECO:0000313" key="3">
    <source>
        <dbReference type="Proteomes" id="UP001157946"/>
    </source>
</evidence>
<reference evidence="2" key="1">
    <citation type="submission" date="2017-05" db="EMBL/GenBank/DDBJ databases">
        <authorList>
            <person name="Varghese N."/>
            <person name="Submissions S."/>
        </authorList>
    </citation>
    <scope>NUCLEOTIDE SEQUENCE</scope>
    <source>
        <strain evidence="2">DSM 45262</strain>
    </source>
</reference>